<keyword evidence="1" id="KW-0472">Membrane</keyword>
<dbReference type="RefSeq" id="WP_289502764.1">
    <property type="nucleotide sequence ID" value="NZ_CP116805.1"/>
</dbReference>
<dbReference type="Proteomes" id="UP001217500">
    <property type="component" value="Chromosome"/>
</dbReference>
<evidence type="ECO:0000256" key="1">
    <source>
        <dbReference type="SAM" id="Phobius"/>
    </source>
</evidence>
<feature type="transmembrane region" description="Helical" evidence="1">
    <location>
        <begin position="40"/>
        <end position="60"/>
    </location>
</feature>
<dbReference type="EMBL" id="CP116805">
    <property type="protein sequence ID" value="WCL53252.1"/>
    <property type="molecule type" value="Genomic_DNA"/>
</dbReference>
<sequence>MSSQPRISLKSILLLDAATCLLMGLLLVAASGFVSGLTALPPALLFYAGALLLPIGLYMAATATWWLGNAAAVWLVIIGNAGWVVASIILLEMIAPNGLGTAFVVAQALVVAALGWIEFWSLRTVRLSIA</sequence>
<feature type="transmembrane region" description="Helical" evidence="1">
    <location>
        <begin position="101"/>
        <end position="122"/>
    </location>
</feature>
<protein>
    <submittedName>
        <fullName evidence="2">Uncharacterized protein</fullName>
    </submittedName>
</protein>
<proteinExistence type="predicted"/>
<evidence type="ECO:0000313" key="2">
    <source>
        <dbReference type="EMBL" id="WCL53252.1"/>
    </source>
</evidence>
<name>A0AAF0BKR4_9PROT</name>
<organism evidence="2 3">
    <name type="scientific">Gimibacter soli</name>
    <dbReference type="NCBI Taxonomy" id="3024400"/>
    <lineage>
        <taxon>Bacteria</taxon>
        <taxon>Pseudomonadati</taxon>
        <taxon>Pseudomonadota</taxon>
        <taxon>Alphaproteobacteria</taxon>
        <taxon>Kordiimonadales</taxon>
        <taxon>Temperatibacteraceae</taxon>
        <taxon>Gimibacter</taxon>
    </lineage>
</organism>
<feature type="transmembrane region" description="Helical" evidence="1">
    <location>
        <begin position="72"/>
        <end position="95"/>
    </location>
</feature>
<reference evidence="2" key="1">
    <citation type="submission" date="2023-01" db="EMBL/GenBank/DDBJ databases">
        <title>The genome sequence of Kordiimonadaceae bacterium 6D33.</title>
        <authorList>
            <person name="Liu Y."/>
        </authorList>
    </citation>
    <scope>NUCLEOTIDE SEQUENCE</scope>
    <source>
        <strain evidence="2">6D33</strain>
    </source>
</reference>
<keyword evidence="3" id="KW-1185">Reference proteome</keyword>
<accession>A0AAF0BKR4</accession>
<dbReference type="KEGG" id="gso:PH603_11970"/>
<keyword evidence="1" id="KW-0812">Transmembrane</keyword>
<gene>
    <name evidence="2" type="ORF">PH603_11970</name>
</gene>
<evidence type="ECO:0000313" key="3">
    <source>
        <dbReference type="Proteomes" id="UP001217500"/>
    </source>
</evidence>
<feature type="transmembrane region" description="Helical" evidence="1">
    <location>
        <begin position="12"/>
        <end position="34"/>
    </location>
</feature>
<keyword evidence="1" id="KW-1133">Transmembrane helix</keyword>
<dbReference type="AlphaFoldDB" id="A0AAF0BKR4"/>